<gene>
    <name evidence="2" type="ORF">J7I42_08255</name>
</gene>
<dbReference type="EMBL" id="JAGHKO010000001">
    <property type="protein sequence ID" value="MBO9200246.1"/>
    <property type="molecule type" value="Genomic_DNA"/>
</dbReference>
<protein>
    <submittedName>
        <fullName evidence="2">ABC transporter substrate-binding protein</fullName>
    </submittedName>
</protein>
<name>A0ABS3YSR6_9BACT</name>
<dbReference type="PANTHER" id="PTHR42860">
    <property type="entry name" value="VITAMIN B12-BINDING PROTEIN"/>
    <property type="match status" value="1"/>
</dbReference>
<organism evidence="2 3">
    <name type="scientific">Niastella soli</name>
    <dbReference type="NCBI Taxonomy" id="2821487"/>
    <lineage>
        <taxon>Bacteria</taxon>
        <taxon>Pseudomonadati</taxon>
        <taxon>Bacteroidota</taxon>
        <taxon>Chitinophagia</taxon>
        <taxon>Chitinophagales</taxon>
        <taxon>Chitinophagaceae</taxon>
        <taxon>Niastella</taxon>
    </lineage>
</organism>
<dbReference type="InterPro" id="IPR002491">
    <property type="entry name" value="ABC_transptr_periplasmic_BD"/>
</dbReference>
<dbReference type="Gene3D" id="3.40.50.1980">
    <property type="entry name" value="Nitrogenase molybdenum iron protein domain"/>
    <property type="match status" value="2"/>
</dbReference>
<evidence type="ECO:0000259" key="1">
    <source>
        <dbReference type="PROSITE" id="PS50983"/>
    </source>
</evidence>
<feature type="domain" description="Fe/B12 periplasmic-binding" evidence="1">
    <location>
        <begin position="2"/>
        <end position="290"/>
    </location>
</feature>
<dbReference type="SUPFAM" id="SSF53807">
    <property type="entry name" value="Helical backbone' metal receptor"/>
    <property type="match status" value="1"/>
</dbReference>
<evidence type="ECO:0000313" key="2">
    <source>
        <dbReference type="EMBL" id="MBO9200246.1"/>
    </source>
</evidence>
<dbReference type="Pfam" id="PF01497">
    <property type="entry name" value="Peripla_BP_2"/>
    <property type="match status" value="1"/>
</dbReference>
<comment type="caution">
    <text evidence="2">The sequence shown here is derived from an EMBL/GenBank/DDBJ whole genome shotgun (WGS) entry which is preliminary data.</text>
</comment>
<dbReference type="Proteomes" id="UP000677244">
    <property type="component" value="Unassembled WGS sequence"/>
</dbReference>
<dbReference type="PROSITE" id="PS50983">
    <property type="entry name" value="FE_B12_PBP"/>
    <property type="match status" value="1"/>
</dbReference>
<dbReference type="InterPro" id="IPR051030">
    <property type="entry name" value="Vitamin_B12-ABC_binding"/>
</dbReference>
<evidence type="ECO:0000313" key="3">
    <source>
        <dbReference type="Proteomes" id="UP000677244"/>
    </source>
</evidence>
<sequence>MTASSFLPAATQMIYDMGLQHLLQGITFECPHQALEEKQKVVRCVLEGNNYSSTEIDKIFSASKAQGKSLYYVDEEVLQAISPDVIFTQDVCEVCQIDTACTAEAVAKLEKQPQLIPLTPNTLHDVFNTAVTIATAMGSEEAAYTYLAALQKRIDAIIDGLRLHKAPPKRVMVMEWLAPIYNCGHWIPYQIAYAGGIDMLSNPGGDSIVTFWEKIVKYDPEVLVIAPCGFTISRTGEEIHLLTEKKEWAQLTAVRNNAVFMADYDLFTQPSASTLTDGIELLAALFHPTLFKVPAHLQHKYQPLHQLTAAHV</sequence>
<keyword evidence="3" id="KW-1185">Reference proteome</keyword>
<proteinExistence type="predicted"/>
<dbReference type="RefSeq" id="WP_209138299.1">
    <property type="nucleotide sequence ID" value="NZ_JAGHKO010000001.1"/>
</dbReference>
<dbReference type="PANTHER" id="PTHR42860:SF1">
    <property type="entry name" value="VITAMIN B12-BINDING PROTEIN"/>
    <property type="match status" value="1"/>
</dbReference>
<reference evidence="2 3" key="1">
    <citation type="submission" date="2021-03" db="EMBL/GenBank/DDBJ databases">
        <title>Assistant Professor.</title>
        <authorList>
            <person name="Huq M.A."/>
        </authorList>
    </citation>
    <scope>NUCLEOTIDE SEQUENCE [LARGE SCALE GENOMIC DNA]</scope>
    <source>
        <strain evidence="2 3">MAH-29</strain>
    </source>
</reference>
<accession>A0ABS3YSR6</accession>